<dbReference type="PANTHER" id="PTHR35526">
    <property type="entry name" value="ANTI-SIGMA-F FACTOR RSBW-RELATED"/>
    <property type="match status" value="1"/>
</dbReference>
<evidence type="ECO:0000313" key="3">
    <source>
        <dbReference type="EMBL" id="AWT46842.1"/>
    </source>
</evidence>
<name>A0A2U9PB90_STRAS</name>
<sequence>MDRIESLGSVISAPEQKKTLTLAANDRAPGKARSFTREALMAWGVEDLLDQAVLIVSELTTNAERHGRTPGVGLSLPSRVEGEPVDEITLTLALQAGVVGIEVEDNSPEPPVPQIASLYATSGRGLHLVSAAADAWAACPKEDGRGKRVIALVRRTESPFTS</sequence>
<dbReference type="EMBL" id="CP029788">
    <property type="protein sequence ID" value="AWT46842.1"/>
    <property type="molecule type" value="Genomic_DNA"/>
</dbReference>
<evidence type="ECO:0000313" key="4">
    <source>
        <dbReference type="Proteomes" id="UP000247634"/>
    </source>
</evidence>
<keyword evidence="4" id="KW-1185">Reference proteome</keyword>
<accession>A0A2U9PB90</accession>
<reference evidence="3 4" key="1">
    <citation type="submission" date="2018-06" db="EMBL/GenBank/DDBJ databases">
        <title>The complete genome sequence of a nosiheptide producer Streptomyces actuosus ATCC 25421: deducing the ability of producing a new class III lantibiotics.</title>
        <authorList>
            <person name="Liu W."/>
            <person name="Sun F."/>
            <person name="Hu Y."/>
        </authorList>
    </citation>
    <scope>NUCLEOTIDE SEQUENCE [LARGE SCALE GENOMIC DNA]</scope>
    <source>
        <strain evidence="3 4">ATCC 25421</strain>
    </source>
</reference>
<dbReference type="Pfam" id="PF13581">
    <property type="entry name" value="HATPase_c_2"/>
    <property type="match status" value="1"/>
</dbReference>
<dbReference type="SUPFAM" id="SSF55874">
    <property type="entry name" value="ATPase domain of HSP90 chaperone/DNA topoisomerase II/histidine kinase"/>
    <property type="match status" value="1"/>
</dbReference>
<dbReference type="InterPro" id="IPR050267">
    <property type="entry name" value="Anti-sigma-factor_SerPK"/>
</dbReference>
<keyword evidence="1" id="KW-0723">Serine/threonine-protein kinase</keyword>
<keyword evidence="3" id="KW-0067">ATP-binding</keyword>
<protein>
    <submittedName>
        <fullName evidence="3">ATP-binding protein</fullName>
    </submittedName>
</protein>
<organism evidence="3 4">
    <name type="scientific">Streptomyces actuosus</name>
    <dbReference type="NCBI Taxonomy" id="1885"/>
    <lineage>
        <taxon>Bacteria</taxon>
        <taxon>Bacillati</taxon>
        <taxon>Actinomycetota</taxon>
        <taxon>Actinomycetes</taxon>
        <taxon>Kitasatosporales</taxon>
        <taxon>Streptomycetaceae</taxon>
        <taxon>Streptomyces</taxon>
    </lineage>
</organism>
<dbReference type="InterPro" id="IPR003594">
    <property type="entry name" value="HATPase_dom"/>
</dbReference>
<dbReference type="PANTHER" id="PTHR35526:SF3">
    <property type="entry name" value="ANTI-SIGMA-F FACTOR RSBW"/>
    <property type="match status" value="1"/>
</dbReference>
<keyword evidence="1" id="KW-0808">Transferase</keyword>
<evidence type="ECO:0000259" key="2">
    <source>
        <dbReference type="Pfam" id="PF13581"/>
    </source>
</evidence>
<dbReference type="RefSeq" id="WP_058083029.1">
    <property type="nucleotide sequence ID" value="NZ_CP029788.1"/>
</dbReference>
<dbReference type="Proteomes" id="UP000247634">
    <property type="component" value="Chromosome"/>
</dbReference>
<gene>
    <name evidence="3" type="ORF">DMT42_34300</name>
</gene>
<keyword evidence="3" id="KW-0547">Nucleotide-binding</keyword>
<keyword evidence="1" id="KW-0418">Kinase</keyword>
<dbReference type="KEGG" id="sact:DMT42_34300"/>
<dbReference type="Gene3D" id="3.30.565.10">
    <property type="entry name" value="Histidine kinase-like ATPase, C-terminal domain"/>
    <property type="match status" value="1"/>
</dbReference>
<dbReference type="OrthoDB" id="4201486at2"/>
<feature type="domain" description="Histidine kinase/HSP90-like ATPase" evidence="2">
    <location>
        <begin position="25"/>
        <end position="138"/>
    </location>
</feature>
<dbReference type="CDD" id="cd16936">
    <property type="entry name" value="HATPase_RsbW-like"/>
    <property type="match status" value="1"/>
</dbReference>
<dbReference type="AlphaFoldDB" id="A0A2U9PB90"/>
<dbReference type="GO" id="GO:0005524">
    <property type="term" value="F:ATP binding"/>
    <property type="evidence" value="ECO:0007669"/>
    <property type="project" value="UniProtKB-KW"/>
</dbReference>
<dbReference type="GO" id="GO:0004674">
    <property type="term" value="F:protein serine/threonine kinase activity"/>
    <property type="evidence" value="ECO:0007669"/>
    <property type="project" value="UniProtKB-KW"/>
</dbReference>
<proteinExistence type="predicted"/>
<dbReference type="InterPro" id="IPR036890">
    <property type="entry name" value="HATPase_C_sf"/>
</dbReference>
<evidence type="ECO:0000256" key="1">
    <source>
        <dbReference type="ARBA" id="ARBA00022527"/>
    </source>
</evidence>